<name>A0A9D0ZCB6_9FIRM</name>
<organism evidence="1 2">
    <name type="scientific">Candidatus Onthenecus intestinigallinarum</name>
    <dbReference type="NCBI Taxonomy" id="2840875"/>
    <lineage>
        <taxon>Bacteria</taxon>
        <taxon>Bacillati</taxon>
        <taxon>Bacillota</taxon>
        <taxon>Clostridia</taxon>
        <taxon>Eubacteriales</taxon>
        <taxon>Candidatus Onthenecus</taxon>
    </lineage>
</organism>
<sequence>MWDRLRGLGGRPMDERQALWDRVLRAQEDERGALEAMNWTSDREALEMLAVEAEAARRRHAYALRLLREVAAASAARGAEGVR</sequence>
<reference evidence="1" key="1">
    <citation type="submission" date="2020-10" db="EMBL/GenBank/DDBJ databases">
        <authorList>
            <person name="Gilroy R."/>
        </authorList>
    </citation>
    <scope>NUCLEOTIDE SEQUENCE</scope>
    <source>
        <strain evidence="1">ChiSxjej2B14-6234</strain>
    </source>
</reference>
<gene>
    <name evidence="1" type="ORF">IAB73_06485</name>
</gene>
<evidence type="ECO:0000313" key="1">
    <source>
        <dbReference type="EMBL" id="HIQ71833.1"/>
    </source>
</evidence>
<dbReference type="EMBL" id="DVFJ01000020">
    <property type="protein sequence ID" value="HIQ71833.1"/>
    <property type="molecule type" value="Genomic_DNA"/>
</dbReference>
<evidence type="ECO:0000313" key="2">
    <source>
        <dbReference type="Proteomes" id="UP000886887"/>
    </source>
</evidence>
<dbReference type="AlphaFoldDB" id="A0A9D0ZCB6"/>
<accession>A0A9D0ZCB6</accession>
<comment type="caution">
    <text evidence="1">The sequence shown here is derived from an EMBL/GenBank/DDBJ whole genome shotgun (WGS) entry which is preliminary data.</text>
</comment>
<dbReference type="Proteomes" id="UP000886887">
    <property type="component" value="Unassembled WGS sequence"/>
</dbReference>
<protein>
    <submittedName>
        <fullName evidence="1">Uncharacterized protein</fullName>
    </submittedName>
</protein>
<reference evidence="1" key="2">
    <citation type="journal article" date="2021" name="PeerJ">
        <title>Extensive microbial diversity within the chicken gut microbiome revealed by metagenomics and culture.</title>
        <authorList>
            <person name="Gilroy R."/>
            <person name="Ravi A."/>
            <person name="Getino M."/>
            <person name="Pursley I."/>
            <person name="Horton D.L."/>
            <person name="Alikhan N.F."/>
            <person name="Baker D."/>
            <person name="Gharbi K."/>
            <person name="Hall N."/>
            <person name="Watson M."/>
            <person name="Adriaenssens E.M."/>
            <person name="Foster-Nyarko E."/>
            <person name="Jarju S."/>
            <person name="Secka A."/>
            <person name="Antonio M."/>
            <person name="Oren A."/>
            <person name="Chaudhuri R.R."/>
            <person name="La Ragione R."/>
            <person name="Hildebrand F."/>
            <person name="Pallen M.J."/>
        </authorList>
    </citation>
    <scope>NUCLEOTIDE SEQUENCE</scope>
    <source>
        <strain evidence="1">ChiSxjej2B14-6234</strain>
    </source>
</reference>
<proteinExistence type="predicted"/>